<accession>A0A182FD93</accession>
<evidence type="ECO:0000256" key="2">
    <source>
        <dbReference type="ARBA" id="ARBA00022801"/>
    </source>
</evidence>
<keyword evidence="3" id="KW-0720">Serine protease</keyword>
<dbReference type="Pfam" id="PF00089">
    <property type="entry name" value="Trypsin"/>
    <property type="match status" value="1"/>
</dbReference>
<dbReference type="GO" id="GO:0004252">
    <property type="term" value="F:serine-type endopeptidase activity"/>
    <property type="evidence" value="ECO:0007669"/>
    <property type="project" value="InterPro"/>
</dbReference>
<evidence type="ECO:0000256" key="1">
    <source>
        <dbReference type="ARBA" id="ARBA00022670"/>
    </source>
</evidence>
<dbReference type="PANTHER" id="PTHR24276">
    <property type="entry name" value="POLYSERASE-RELATED"/>
    <property type="match status" value="1"/>
</dbReference>
<evidence type="ECO:0000313" key="7">
    <source>
        <dbReference type="Proteomes" id="UP000069272"/>
    </source>
</evidence>
<dbReference type="Gene3D" id="2.40.10.10">
    <property type="entry name" value="Trypsin-like serine proteases"/>
    <property type="match status" value="1"/>
</dbReference>
<dbReference type="InterPro" id="IPR009003">
    <property type="entry name" value="Peptidase_S1_PA"/>
</dbReference>
<dbReference type="PANTHER" id="PTHR24276:SF96">
    <property type="entry name" value="PEPTIDASE S1 DOMAIN-CONTAINING PROTEIN"/>
    <property type="match status" value="1"/>
</dbReference>
<dbReference type="STRING" id="7167.A0A182FD93"/>
<keyword evidence="4" id="KW-1015">Disulfide bond</keyword>
<keyword evidence="2" id="KW-0378">Hydrolase</keyword>
<dbReference type="SUPFAM" id="SSF50494">
    <property type="entry name" value="Trypsin-like serine proteases"/>
    <property type="match status" value="1"/>
</dbReference>
<dbReference type="AlphaFoldDB" id="A0A182FD93"/>
<organism evidence="6 7">
    <name type="scientific">Anopheles albimanus</name>
    <name type="common">New world malaria mosquito</name>
    <dbReference type="NCBI Taxonomy" id="7167"/>
    <lineage>
        <taxon>Eukaryota</taxon>
        <taxon>Metazoa</taxon>
        <taxon>Ecdysozoa</taxon>
        <taxon>Arthropoda</taxon>
        <taxon>Hexapoda</taxon>
        <taxon>Insecta</taxon>
        <taxon>Pterygota</taxon>
        <taxon>Neoptera</taxon>
        <taxon>Endopterygota</taxon>
        <taxon>Diptera</taxon>
        <taxon>Nematocera</taxon>
        <taxon>Culicoidea</taxon>
        <taxon>Culicidae</taxon>
        <taxon>Anophelinae</taxon>
        <taxon>Anopheles</taxon>
    </lineage>
</organism>
<sequence length="239" mass="25463">MSPGLTDGQERIAGGTDAAVQNYPFAAAILYGGRLFGNGAVLGRFFVLTSASALHVTQTSGYTVTVGVSNYLHTQRRVQVMGIYRHPEWIGWDDNLAVLATGTIAFSDYVQPIPLASHSLEDTLLTFVSFGMNSAGTSVQLQHAAFRAFAGQQCHYLVRHGLAAGPINTGRGYCVATQDSNPKGFFADDSGAPGVSNIQLHAVFAYTVSGGGVEDVGIAMRISKYKGWIEGTIQRILRS</sequence>
<dbReference type="EnsemblMetazoa" id="AALB004480-RA">
    <property type="protein sequence ID" value="AALB004480-PA"/>
    <property type="gene ID" value="AALB004480"/>
</dbReference>
<evidence type="ECO:0000256" key="3">
    <source>
        <dbReference type="ARBA" id="ARBA00022825"/>
    </source>
</evidence>
<dbReference type="SMART" id="SM00020">
    <property type="entry name" value="Tryp_SPc"/>
    <property type="match status" value="1"/>
</dbReference>
<dbReference type="InterPro" id="IPR001254">
    <property type="entry name" value="Trypsin_dom"/>
</dbReference>
<proteinExistence type="inferred from homology"/>
<evidence type="ECO:0000256" key="4">
    <source>
        <dbReference type="ARBA" id="ARBA00023157"/>
    </source>
</evidence>
<dbReference type="GO" id="GO:0006508">
    <property type="term" value="P:proteolysis"/>
    <property type="evidence" value="ECO:0007669"/>
    <property type="project" value="UniProtKB-KW"/>
</dbReference>
<protein>
    <submittedName>
        <fullName evidence="6">Uncharacterized protein</fullName>
    </submittedName>
</protein>
<keyword evidence="7" id="KW-1185">Reference proteome</keyword>
<evidence type="ECO:0000256" key="5">
    <source>
        <dbReference type="ARBA" id="ARBA00024195"/>
    </source>
</evidence>
<reference evidence="6" key="2">
    <citation type="submission" date="2022-08" db="UniProtKB">
        <authorList>
            <consortium name="EnsemblMetazoa"/>
        </authorList>
    </citation>
    <scope>IDENTIFICATION</scope>
    <source>
        <strain evidence="6">STECLA/ALBI9_A</strain>
    </source>
</reference>
<reference evidence="6 7" key="1">
    <citation type="journal article" date="2017" name="G3 (Bethesda)">
        <title>The Physical Genome Mapping of Anopheles albimanus Corrected Scaffold Misassemblies and Identified Interarm Rearrangements in Genus Anopheles.</title>
        <authorList>
            <person name="Artemov G.N."/>
            <person name="Peery A.N."/>
            <person name="Jiang X."/>
            <person name="Tu Z."/>
            <person name="Stegniy V.N."/>
            <person name="Sharakhova M.V."/>
            <person name="Sharakhov I.V."/>
        </authorList>
    </citation>
    <scope>NUCLEOTIDE SEQUENCE [LARGE SCALE GENOMIC DNA]</scope>
    <source>
        <strain evidence="6 7">ALBI9_A</strain>
    </source>
</reference>
<name>A0A182FD93_ANOAL</name>
<dbReference type="VEuPathDB" id="VectorBase:AALB004480"/>
<dbReference type="Proteomes" id="UP000069272">
    <property type="component" value="Chromosome 3L"/>
</dbReference>
<comment type="similarity">
    <text evidence="5">Belongs to the peptidase S1 family. CLIP subfamily.</text>
</comment>
<dbReference type="InterPro" id="IPR043504">
    <property type="entry name" value="Peptidase_S1_PA_chymotrypsin"/>
</dbReference>
<dbReference type="PROSITE" id="PS50240">
    <property type="entry name" value="TRYPSIN_DOM"/>
    <property type="match status" value="1"/>
</dbReference>
<dbReference type="VEuPathDB" id="VectorBase:AALB20_033673"/>
<keyword evidence="1" id="KW-0645">Protease</keyword>
<evidence type="ECO:0000313" key="6">
    <source>
        <dbReference type="EnsemblMetazoa" id="AALB004480-PA"/>
    </source>
</evidence>
<dbReference type="InterPro" id="IPR050430">
    <property type="entry name" value="Peptidase_S1"/>
</dbReference>